<accession>A0A9P9ECX1</accession>
<keyword evidence="2" id="KW-1185">Reference proteome</keyword>
<dbReference type="Gene3D" id="1.20.120.450">
    <property type="entry name" value="dinb family like domain"/>
    <property type="match status" value="1"/>
</dbReference>
<dbReference type="AlphaFoldDB" id="A0A9P9ECX1"/>
<dbReference type="OrthoDB" id="3724345at2759"/>
<dbReference type="InterPro" id="IPR018531">
    <property type="entry name" value="DUF1993"/>
</dbReference>
<dbReference type="Proteomes" id="UP000717696">
    <property type="component" value="Unassembled WGS sequence"/>
</dbReference>
<dbReference type="Pfam" id="PF09351">
    <property type="entry name" value="DUF1993"/>
    <property type="match status" value="1"/>
</dbReference>
<gene>
    <name evidence="1" type="ORF">B0J13DRAFT_677799</name>
</gene>
<dbReference type="EMBL" id="JAGMUU010000016">
    <property type="protein sequence ID" value="KAH7137064.1"/>
    <property type="molecule type" value="Genomic_DNA"/>
</dbReference>
<name>A0A9P9ECX1_9HYPO</name>
<evidence type="ECO:0008006" key="3">
    <source>
        <dbReference type="Google" id="ProtNLM"/>
    </source>
</evidence>
<evidence type="ECO:0000313" key="1">
    <source>
        <dbReference type="EMBL" id="KAH7137064.1"/>
    </source>
</evidence>
<reference evidence="1" key="1">
    <citation type="journal article" date="2021" name="Nat. Commun.">
        <title>Genetic determinants of endophytism in the Arabidopsis root mycobiome.</title>
        <authorList>
            <person name="Mesny F."/>
            <person name="Miyauchi S."/>
            <person name="Thiergart T."/>
            <person name="Pickel B."/>
            <person name="Atanasova L."/>
            <person name="Karlsson M."/>
            <person name="Huettel B."/>
            <person name="Barry K.W."/>
            <person name="Haridas S."/>
            <person name="Chen C."/>
            <person name="Bauer D."/>
            <person name="Andreopoulos W."/>
            <person name="Pangilinan J."/>
            <person name="LaButti K."/>
            <person name="Riley R."/>
            <person name="Lipzen A."/>
            <person name="Clum A."/>
            <person name="Drula E."/>
            <person name="Henrissat B."/>
            <person name="Kohler A."/>
            <person name="Grigoriev I.V."/>
            <person name="Martin F.M."/>
            <person name="Hacquard S."/>
        </authorList>
    </citation>
    <scope>NUCLEOTIDE SEQUENCE</scope>
    <source>
        <strain evidence="1">MPI-CAGE-AT-0021</strain>
    </source>
</reference>
<dbReference type="PANTHER" id="PTHR36922">
    <property type="entry name" value="BLL2446 PROTEIN"/>
    <property type="match status" value="1"/>
</dbReference>
<dbReference type="SUPFAM" id="SSF109854">
    <property type="entry name" value="DinB/YfiT-like putative metalloenzymes"/>
    <property type="match status" value="1"/>
</dbReference>
<dbReference type="PANTHER" id="PTHR36922:SF1">
    <property type="entry name" value="DUF1993 DOMAIN-CONTAINING PROTEIN"/>
    <property type="match status" value="1"/>
</dbReference>
<comment type="caution">
    <text evidence="1">The sequence shown here is derived from an EMBL/GenBank/DDBJ whole genome shotgun (WGS) entry which is preliminary data.</text>
</comment>
<organism evidence="1 2">
    <name type="scientific">Dactylonectria estremocensis</name>
    <dbReference type="NCBI Taxonomy" id="1079267"/>
    <lineage>
        <taxon>Eukaryota</taxon>
        <taxon>Fungi</taxon>
        <taxon>Dikarya</taxon>
        <taxon>Ascomycota</taxon>
        <taxon>Pezizomycotina</taxon>
        <taxon>Sordariomycetes</taxon>
        <taxon>Hypocreomycetidae</taxon>
        <taxon>Hypocreales</taxon>
        <taxon>Nectriaceae</taxon>
        <taxon>Dactylonectria</taxon>
    </lineage>
</organism>
<proteinExistence type="predicted"/>
<sequence length="179" mass="20108">MSSFTFYNGTMPHATAAMNVLLHLFDQIEAHASRSSTPINTLISARLVEDMFPFALQVFIASEMALQMAARLQGIEPPTGQPGPDGLKTLEDMRKRVNTILEFLQRSDRQKFIDPETEVTFNIGPEKKFTAKAHGFANGFTLPNLYFHTVTAYNILRSHGMQIGKADYLDCYSLLTYPK</sequence>
<protein>
    <recommendedName>
        <fullName evidence="3">DUF1993 domain-containing protein</fullName>
    </recommendedName>
</protein>
<dbReference type="InterPro" id="IPR034660">
    <property type="entry name" value="DinB/YfiT-like"/>
</dbReference>
<evidence type="ECO:0000313" key="2">
    <source>
        <dbReference type="Proteomes" id="UP000717696"/>
    </source>
</evidence>